<organism evidence="6 7">
    <name type="scientific">Ambrosiozyma monospora</name>
    <name type="common">Yeast</name>
    <name type="synonym">Endomycopsis monosporus</name>
    <dbReference type="NCBI Taxonomy" id="43982"/>
    <lineage>
        <taxon>Eukaryota</taxon>
        <taxon>Fungi</taxon>
        <taxon>Dikarya</taxon>
        <taxon>Ascomycota</taxon>
        <taxon>Saccharomycotina</taxon>
        <taxon>Pichiomycetes</taxon>
        <taxon>Pichiales</taxon>
        <taxon>Pichiaceae</taxon>
        <taxon>Ambrosiozyma</taxon>
    </lineage>
</organism>
<comment type="subcellular location">
    <subcellularLocation>
        <location evidence="1">Membrane</location>
        <topology evidence="1">Multi-pass membrane protein</topology>
    </subcellularLocation>
</comment>
<evidence type="ECO:0000256" key="5">
    <source>
        <dbReference type="SAM" id="Phobius"/>
    </source>
</evidence>
<feature type="transmembrane region" description="Helical" evidence="5">
    <location>
        <begin position="87"/>
        <end position="108"/>
    </location>
</feature>
<evidence type="ECO:0000256" key="2">
    <source>
        <dbReference type="ARBA" id="ARBA00022692"/>
    </source>
</evidence>
<feature type="transmembrane region" description="Helical" evidence="5">
    <location>
        <begin position="140"/>
        <end position="162"/>
    </location>
</feature>
<dbReference type="InterPro" id="IPR002293">
    <property type="entry name" value="AA/rel_permease1"/>
</dbReference>
<sequence length="309" mass="33253">MAFSKPDFSRLTSFSFGASKDDKKEHPTQTNTTEFEGESLISGQVIAMDHNKKKLGMLSAIGLIFNRMVGTGIFATTSTIYNLSGSVGLSLILWVVGASIALAGMYVYMEFGSAITKNGGEKNYLEYVYKRPKFLISAMYGAYVFFLGWASGNAIVFGQYILTAADVEVTRWNQRGIGCACLVFAFAIHSTSFKAGVYLQNVLGVFKLAIVLLIAITGLVGLGGHISGAPGTANFHHAFDGGKVTGYGVVTALYNIIWSFVGYSNVNYALGEVRDPVRTLKIAGPTAVIALAIIYIPREPFLSLLPCLL</sequence>
<accession>A0A9W6T284</accession>
<feature type="transmembrane region" description="Helical" evidence="5">
    <location>
        <begin position="205"/>
        <end position="226"/>
    </location>
</feature>
<keyword evidence="2 5" id="KW-0812">Transmembrane</keyword>
<dbReference type="GO" id="GO:0016020">
    <property type="term" value="C:membrane"/>
    <property type="evidence" value="ECO:0007669"/>
    <property type="project" value="UniProtKB-SubCell"/>
</dbReference>
<evidence type="ECO:0000313" key="7">
    <source>
        <dbReference type="Proteomes" id="UP001165063"/>
    </source>
</evidence>
<gene>
    <name evidence="6" type="ORF">Amon01_000939800</name>
</gene>
<dbReference type="Gene3D" id="1.20.1740.10">
    <property type="entry name" value="Amino acid/polyamine transporter I"/>
    <property type="match status" value="1"/>
</dbReference>
<evidence type="ECO:0000256" key="4">
    <source>
        <dbReference type="ARBA" id="ARBA00023136"/>
    </source>
</evidence>
<dbReference type="PANTHER" id="PTHR11785:SF498">
    <property type="entry name" value="HIGH-AFFINITY METHIONINE PERMEASE"/>
    <property type="match status" value="1"/>
</dbReference>
<protein>
    <submittedName>
        <fullName evidence="6">Unnamed protein product</fullName>
    </submittedName>
</protein>
<dbReference type="EMBL" id="BSXU01011050">
    <property type="protein sequence ID" value="GME73824.1"/>
    <property type="molecule type" value="Genomic_DNA"/>
</dbReference>
<evidence type="ECO:0000313" key="6">
    <source>
        <dbReference type="EMBL" id="GME73824.1"/>
    </source>
</evidence>
<keyword evidence="4 5" id="KW-0472">Membrane</keyword>
<dbReference type="OrthoDB" id="5982228at2759"/>
<feature type="transmembrane region" description="Helical" evidence="5">
    <location>
        <begin position="174"/>
        <end position="193"/>
    </location>
</feature>
<feature type="transmembrane region" description="Helical" evidence="5">
    <location>
        <begin position="246"/>
        <end position="266"/>
    </location>
</feature>
<dbReference type="InterPro" id="IPR050598">
    <property type="entry name" value="AminoAcid_Transporter"/>
</dbReference>
<name>A0A9W6T284_AMBMO</name>
<feature type="transmembrane region" description="Helical" evidence="5">
    <location>
        <begin position="55"/>
        <end position="75"/>
    </location>
</feature>
<reference evidence="6" key="1">
    <citation type="submission" date="2023-04" db="EMBL/GenBank/DDBJ databases">
        <title>Ambrosiozyma monospora NBRC 1965.</title>
        <authorList>
            <person name="Ichikawa N."/>
            <person name="Sato H."/>
            <person name="Tonouchi N."/>
        </authorList>
    </citation>
    <scope>NUCLEOTIDE SEQUENCE</scope>
    <source>
        <strain evidence="6">NBRC 1965</strain>
    </source>
</reference>
<keyword evidence="7" id="KW-1185">Reference proteome</keyword>
<dbReference type="Pfam" id="PF13520">
    <property type="entry name" value="AA_permease_2"/>
    <property type="match status" value="1"/>
</dbReference>
<comment type="caution">
    <text evidence="6">The sequence shown here is derived from an EMBL/GenBank/DDBJ whole genome shotgun (WGS) entry which is preliminary data.</text>
</comment>
<proteinExistence type="predicted"/>
<evidence type="ECO:0000256" key="3">
    <source>
        <dbReference type="ARBA" id="ARBA00022989"/>
    </source>
</evidence>
<dbReference type="PANTHER" id="PTHR11785">
    <property type="entry name" value="AMINO ACID TRANSPORTER"/>
    <property type="match status" value="1"/>
</dbReference>
<dbReference type="Proteomes" id="UP001165063">
    <property type="component" value="Unassembled WGS sequence"/>
</dbReference>
<dbReference type="AlphaFoldDB" id="A0A9W6T284"/>
<keyword evidence="3 5" id="KW-1133">Transmembrane helix</keyword>
<dbReference type="GO" id="GO:0015179">
    <property type="term" value="F:L-amino acid transmembrane transporter activity"/>
    <property type="evidence" value="ECO:0007669"/>
    <property type="project" value="TreeGrafter"/>
</dbReference>
<feature type="transmembrane region" description="Helical" evidence="5">
    <location>
        <begin position="278"/>
        <end position="296"/>
    </location>
</feature>
<evidence type="ECO:0000256" key="1">
    <source>
        <dbReference type="ARBA" id="ARBA00004141"/>
    </source>
</evidence>